<dbReference type="OrthoDB" id="1432662at2"/>
<dbReference type="SUPFAM" id="SSF50475">
    <property type="entry name" value="FMN-binding split barrel"/>
    <property type="match status" value="1"/>
</dbReference>
<accession>A0A2P7B2K6</accession>
<dbReference type="Pfam" id="PF16242">
    <property type="entry name" value="Pyrid_ox_like"/>
    <property type="match status" value="1"/>
</dbReference>
<evidence type="ECO:0000313" key="2">
    <source>
        <dbReference type="EMBL" id="PSH60705.1"/>
    </source>
</evidence>
<dbReference type="RefSeq" id="WP_106715266.1">
    <property type="nucleotide sequence ID" value="NZ_JACHXT010000002.1"/>
</dbReference>
<keyword evidence="3" id="KW-1185">Reference proteome</keyword>
<dbReference type="EMBL" id="PGGN01000001">
    <property type="protein sequence ID" value="PSH60705.1"/>
    <property type="molecule type" value="Genomic_DNA"/>
</dbReference>
<organism evidence="2 3">
    <name type="scientific">Phyllobacterium endophyticum</name>
    <dbReference type="NCBI Taxonomy" id="1149773"/>
    <lineage>
        <taxon>Bacteria</taxon>
        <taxon>Pseudomonadati</taxon>
        <taxon>Pseudomonadota</taxon>
        <taxon>Alphaproteobacteria</taxon>
        <taxon>Hyphomicrobiales</taxon>
        <taxon>Phyllobacteriaceae</taxon>
        <taxon>Phyllobacterium</taxon>
    </lineage>
</organism>
<reference evidence="3" key="1">
    <citation type="submission" date="2017-11" db="EMBL/GenBank/DDBJ databases">
        <authorList>
            <person name="Kuznetsova I."/>
            <person name="Sazanova A."/>
            <person name="Chirak E."/>
            <person name="Safronova V."/>
            <person name="Willems A."/>
        </authorList>
    </citation>
    <scope>NUCLEOTIDE SEQUENCE [LARGE SCALE GENOMIC DNA]</scope>
    <source>
        <strain evidence="3">PEPV15</strain>
    </source>
</reference>
<dbReference type="InterPro" id="IPR038725">
    <property type="entry name" value="YdaG_split_barrel_FMN-bd"/>
</dbReference>
<dbReference type="AlphaFoldDB" id="A0A2P7B2K6"/>
<comment type="caution">
    <text evidence="2">The sequence shown here is derived from an EMBL/GenBank/DDBJ whole genome shotgun (WGS) entry which is preliminary data.</text>
</comment>
<dbReference type="InterPro" id="IPR012349">
    <property type="entry name" value="Split_barrel_FMN-bd"/>
</dbReference>
<sequence>MSEMNLSDLAAKMREIDICMLMTHTDNGAIAGRPMSNNRDVEYDGDSYFFTWDKSRMTSDIEGNSKVALTFQGAKAFSISLEGEAELVRDKEAFREHWTPDLDDWFKEGVDTPGVVMIKVHATRAHYWDGMDEGEIKIE</sequence>
<protein>
    <submittedName>
        <fullName evidence="2">Pyridoxamine 5'-phosphate oxidase</fullName>
    </submittedName>
</protein>
<dbReference type="InterPro" id="IPR052917">
    <property type="entry name" value="Stress-Dev_Protein"/>
</dbReference>
<dbReference type="PANTHER" id="PTHR34818">
    <property type="entry name" value="PROTEIN BLI-3"/>
    <property type="match status" value="1"/>
</dbReference>
<dbReference type="Gene3D" id="2.30.110.10">
    <property type="entry name" value="Electron Transport, Fmn-binding Protein, Chain A"/>
    <property type="match status" value="1"/>
</dbReference>
<name>A0A2P7B2K6_9HYPH</name>
<evidence type="ECO:0000259" key="1">
    <source>
        <dbReference type="Pfam" id="PF16242"/>
    </source>
</evidence>
<dbReference type="Proteomes" id="UP000241158">
    <property type="component" value="Unassembled WGS sequence"/>
</dbReference>
<dbReference type="PANTHER" id="PTHR34818:SF1">
    <property type="entry name" value="PROTEIN BLI-3"/>
    <property type="match status" value="1"/>
</dbReference>
<gene>
    <name evidence="2" type="ORF">CU100_04295</name>
</gene>
<feature type="domain" description="General stress protein FMN-binding split barrel" evidence="1">
    <location>
        <begin position="8"/>
        <end position="131"/>
    </location>
</feature>
<proteinExistence type="predicted"/>
<evidence type="ECO:0000313" key="3">
    <source>
        <dbReference type="Proteomes" id="UP000241158"/>
    </source>
</evidence>